<proteinExistence type="predicted"/>
<name>A0A1M5FGY9_SALEC</name>
<evidence type="ECO:0000313" key="6">
    <source>
        <dbReference type="Proteomes" id="UP000183945"/>
    </source>
</evidence>
<dbReference type="RefSeq" id="WP_072878105.1">
    <property type="nucleotide sequence ID" value="NZ_FQVT01000003.1"/>
</dbReference>
<dbReference type="InterPro" id="IPR001962">
    <property type="entry name" value="Asn_synthase"/>
</dbReference>
<accession>A0A1M5FGY9</accession>
<dbReference type="STRING" id="1073325.SAMN05444483_103188"/>
<sequence length="574" mass="66200">MSKILYVLTREEINVEVSKKKLQNISKRISPNNISSKKPVIYSEKQLIYSIINPTKTIISNRGNVLLGGLFKEKDWEDFDATNYDGNYSIFRINTKELQILTDVLGTRTVWYYKNDKIFIAATSQRAIVQYLGDFEFNEAAIPWMISSGSLGPEEAWDKRIRKLPADGILRLDRKSWELNINRKPVIFNATKSSKQRLKKKLQKSLTETFQSLSLDFSNWAISLSGGYDSRAIINLLTLNRPKTQNLKTVTWGASEYLKEKDSDASIAKRIAKTLALNHSFYDTSTNTSSKNFKNIIELFLLNGEGRNDHIPAYMDGFKIWKTLYENEVQGVVRGDEVFGYNKIYSAITVKDFIGITLCSDFSNLSKYRYITKLKQKLPREYLRLESESLNTWKDRLFHLHRIPTVQASLADLKYGFVEQINPFLSREIVYQVRDLPDNLRRDKKLFREIVEPLGPRIPYSNPTASQTPFVQLLRREDIVAEIKRGLNSKNAELIFPKNFLDEILGNMKSSNNKALKTTSPLSKFKNLIPSSIKKRIAQRNDSLIMDDNLLAFRIYIIINMNKILENDASVFKS</sequence>
<organism evidence="5 6">
    <name type="scientific">Salegentibacter echinorum</name>
    <dbReference type="NCBI Taxonomy" id="1073325"/>
    <lineage>
        <taxon>Bacteria</taxon>
        <taxon>Pseudomonadati</taxon>
        <taxon>Bacteroidota</taxon>
        <taxon>Flavobacteriia</taxon>
        <taxon>Flavobacteriales</taxon>
        <taxon>Flavobacteriaceae</taxon>
        <taxon>Salegentibacter</taxon>
    </lineage>
</organism>
<dbReference type="PANTHER" id="PTHR43284">
    <property type="entry name" value="ASPARAGINE SYNTHETASE (GLUTAMINE-HYDROLYZING)"/>
    <property type="match status" value="1"/>
</dbReference>
<feature type="domain" description="Asparagine synthetase" evidence="4">
    <location>
        <begin position="220"/>
        <end position="350"/>
    </location>
</feature>
<dbReference type="GO" id="GO:0006529">
    <property type="term" value="P:asparagine biosynthetic process"/>
    <property type="evidence" value="ECO:0007669"/>
    <property type="project" value="InterPro"/>
</dbReference>
<dbReference type="EC" id="6.3.5.4" evidence="2"/>
<evidence type="ECO:0000256" key="2">
    <source>
        <dbReference type="ARBA" id="ARBA00012737"/>
    </source>
</evidence>
<dbReference type="OrthoDB" id="693367at2"/>
<dbReference type="Proteomes" id="UP000183945">
    <property type="component" value="Unassembled WGS sequence"/>
</dbReference>
<evidence type="ECO:0000256" key="1">
    <source>
        <dbReference type="ARBA" id="ARBA00005187"/>
    </source>
</evidence>
<dbReference type="Pfam" id="PF00733">
    <property type="entry name" value="Asn_synthase"/>
    <property type="match status" value="1"/>
</dbReference>
<protein>
    <recommendedName>
        <fullName evidence="2">asparagine synthase (glutamine-hydrolyzing)</fullName>
        <ecNumber evidence="2">6.3.5.4</ecNumber>
    </recommendedName>
</protein>
<reference evidence="6" key="1">
    <citation type="submission" date="2016-11" db="EMBL/GenBank/DDBJ databases">
        <authorList>
            <person name="Varghese N."/>
            <person name="Submissions S."/>
        </authorList>
    </citation>
    <scope>NUCLEOTIDE SEQUENCE [LARGE SCALE GENOMIC DNA]</scope>
    <source>
        <strain evidence="6">DSM 24579</strain>
    </source>
</reference>
<keyword evidence="6" id="KW-1185">Reference proteome</keyword>
<dbReference type="PANTHER" id="PTHR43284:SF1">
    <property type="entry name" value="ASPARAGINE SYNTHETASE"/>
    <property type="match status" value="1"/>
</dbReference>
<dbReference type="EMBL" id="FQVT01000003">
    <property type="protein sequence ID" value="SHF90756.1"/>
    <property type="molecule type" value="Genomic_DNA"/>
</dbReference>
<gene>
    <name evidence="5" type="ORF">SAMN05444483_103188</name>
</gene>
<dbReference type="InterPro" id="IPR051786">
    <property type="entry name" value="ASN_synthetase/amidase"/>
</dbReference>
<evidence type="ECO:0000313" key="5">
    <source>
        <dbReference type="EMBL" id="SHF90756.1"/>
    </source>
</evidence>
<dbReference type="Gene3D" id="3.40.50.620">
    <property type="entry name" value="HUPs"/>
    <property type="match status" value="1"/>
</dbReference>
<evidence type="ECO:0000259" key="4">
    <source>
        <dbReference type="Pfam" id="PF00733"/>
    </source>
</evidence>
<dbReference type="AlphaFoldDB" id="A0A1M5FGY9"/>
<dbReference type="GO" id="GO:0004066">
    <property type="term" value="F:asparagine synthase (glutamine-hydrolyzing) activity"/>
    <property type="evidence" value="ECO:0007669"/>
    <property type="project" value="UniProtKB-EC"/>
</dbReference>
<evidence type="ECO:0000256" key="3">
    <source>
        <dbReference type="ARBA" id="ARBA00048741"/>
    </source>
</evidence>
<comment type="catalytic activity">
    <reaction evidence="3">
        <text>L-aspartate + L-glutamine + ATP + H2O = L-asparagine + L-glutamate + AMP + diphosphate + H(+)</text>
        <dbReference type="Rhea" id="RHEA:12228"/>
        <dbReference type="ChEBI" id="CHEBI:15377"/>
        <dbReference type="ChEBI" id="CHEBI:15378"/>
        <dbReference type="ChEBI" id="CHEBI:29985"/>
        <dbReference type="ChEBI" id="CHEBI:29991"/>
        <dbReference type="ChEBI" id="CHEBI:30616"/>
        <dbReference type="ChEBI" id="CHEBI:33019"/>
        <dbReference type="ChEBI" id="CHEBI:58048"/>
        <dbReference type="ChEBI" id="CHEBI:58359"/>
        <dbReference type="ChEBI" id="CHEBI:456215"/>
        <dbReference type="EC" id="6.3.5.4"/>
    </reaction>
</comment>
<comment type="pathway">
    <text evidence="1">Amino-acid biosynthesis; L-asparagine biosynthesis; L-asparagine from L-aspartate (L-Gln route): step 1/1.</text>
</comment>
<dbReference type="SUPFAM" id="SSF52402">
    <property type="entry name" value="Adenine nucleotide alpha hydrolases-like"/>
    <property type="match status" value="1"/>
</dbReference>
<dbReference type="InterPro" id="IPR014729">
    <property type="entry name" value="Rossmann-like_a/b/a_fold"/>
</dbReference>